<dbReference type="Proteomes" id="UP000031847">
    <property type="component" value="Unassembled WGS sequence"/>
</dbReference>
<evidence type="ECO:0000259" key="3">
    <source>
        <dbReference type="Pfam" id="PF07261"/>
    </source>
</evidence>
<dbReference type="NCBIfam" id="TIGR01446">
    <property type="entry name" value="DnaD_dom"/>
    <property type="match status" value="1"/>
</dbReference>
<dbReference type="Gene3D" id="1.10.10.10">
    <property type="entry name" value="Winged helix-like DNA-binding domain superfamily/Winged helix DNA-binding domain"/>
    <property type="match status" value="1"/>
</dbReference>
<name>A0A0B8QUE5_LACLL</name>
<dbReference type="EMBL" id="BBSI01000023">
    <property type="protein sequence ID" value="GAM80632.1"/>
    <property type="molecule type" value="Genomic_DNA"/>
</dbReference>
<evidence type="ECO:0000313" key="5">
    <source>
        <dbReference type="Proteomes" id="UP000031847"/>
    </source>
</evidence>
<dbReference type="PANTHER" id="PTHR37293:SF6">
    <property type="entry name" value="DNA REPLICATION PROTEIN DNAD"/>
    <property type="match status" value="1"/>
</dbReference>
<protein>
    <submittedName>
        <fullName evidence="4">Putative primosome component and related proteins</fullName>
    </submittedName>
</protein>
<feature type="region of interest" description="Disordered" evidence="2">
    <location>
        <begin position="211"/>
        <end position="234"/>
    </location>
</feature>
<comment type="similarity">
    <text evidence="1">Belongs to the DnaB/DnaD family.</text>
</comment>
<comment type="caution">
    <text evidence="4">The sequence shown here is derived from an EMBL/GenBank/DDBJ whole genome shotgun (WGS) entry which is preliminary data.</text>
</comment>
<feature type="domain" description="DnaB/C C-terminal" evidence="3">
    <location>
        <begin position="138"/>
        <end position="208"/>
    </location>
</feature>
<dbReference type="Gene3D" id="1.10.10.630">
    <property type="entry name" value="DnaD domain-like"/>
    <property type="match status" value="1"/>
</dbReference>
<evidence type="ECO:0000313" key="4">
    <source>
        <dbReference type="EMBL" id="GAM80632.1"/>
    </source>
</evidence>
<sequence length="234" mass="26959">MNHNDTICYNSSMNYYDEYSKGHLVLPNVFLAHFSKLFPSAFDFLIWLYFFENQDIAPSEIAEKTGKKLSEVNQAIDNLSKFGAMKVTLIEIDGEMETFFDISPAFKHLDEILGGAVASSTPENEKVQEEGQLKELVSMFEAEMGMISPVQMEELRAWLFEDGYDFSLIKQALREAVLNRKVSLNYIKAILRNWKNDGVNSLQAIESRQMEREEAKRKKPQEDFYIPLDGPWNS</sequence>
<organism evidence="4 5">
    <name type="scientific">Lactococcus lactis subsp. lactis</name>
    <name type="common">Streptococcus lactis</name>
    <dbReference type="NCBI Taxonomy" id="1360"/>
    <lineage>
        <taxon>Bacteria</taxon>
        <taxon>Bacillati</taxon>
        <taxon>Bacillota</taxon>
        <taxon>Bacilli</taxon>
        <taxon>Lactobacillales</taxon>
        <taxon>Streptococcaceae</taxon>
        <taxon>Lactococcus</taxon>
    </lineage>
</organism>
<dbReference type="Pfam" id="PF07261">
    <property type="entry name" value="DnaB_2"/>
    <property type="match status" value="1"/>
</dbReference>
<evidence type="ECO:0000256" key="2">
    <source>
        <dbReference type="SAM" id="MobiDB-lite"/>
    </source>
</evidence>
<dbReference type="AlphaFoldDB" id="A0A0B8QUE5"/>
<dbReference type="PANTHER" id="PTHR37293">
    <property type="entry name" value="PHAGE REPLICATION PROTEIN-RELATED"/>
    <property type="match status" value="1"/>
</dbReference>
<gene>
    <name evidence="4" type="ORF">JCM5805K_1744</name>
</gene>
<evidence type="ECO:0000256" key="1">
    <source>
        <dbReference type="ARBA" id="ARBA00093462"/>
    </source>
</evidence>
<dbReference type="InterPro" id="IPR036388">
    <property type="entry name" value="WH-like_DNA-bd_sf"/>
</dbReference>
<feature type="compositionally biased region" description="Basic and acidic residues" evidence="2">
    <location>
        <begin position="211"/>
        <end position="222"/>
    </location>
</feature>
<proteinExistence type="inferred from homology"/>
<dbReference type="InterPro" id="IPR034829">
    <property type="entry name" value="DnaD-like_sf"/>
</dbReference>
<dbReference type="SUPFAM" id="SSF158499">
    <property type="entry name" value="DnaD domain-like"/>
    <property type="match status" value="1"/>
</dbReference>
<dbReference type="InterPro" id="IPR053162">
    <property type="entry name" value="DnaD"/>
</dbReference>
<reference evidence="4 5" key="1">
    <citation type="submission" date="2015-01" db="EMBL/GenBank/DDBJ databases">
        <title>Lactococcus lactis subsp.lactis JCM 5805 whole genome shotgun sequence.</title>
        <authorList>
            <person name="Fujii T."/>
            <person name="Tomita Y."/>
            <person name="Ikushima S."/>
            <person name="Fujiwara D."/>
        </authorList>
    </citation>
    <scope>NUCLEOTIDE SEQUENCE [LARGE SCALE GENOMIC DNA]</scope>
    <source>
        <strain evidence="4 5">JCM 5805</strain>
    </source>
</reference>
<dbReference type="InterPro" id="IPR006343">
    <property type="entry name" value="DnaB/C_C"/>
</dbReference>
<accession>A0A0B8QUE5</accession>